<dbReference type="Proteomes" id="UP000663903">
    <property type="component" value="Chromosome"/>
</dbReference>
<dbReference type="AlphaFoldDB" id="A0A975CDK6"/>
<organism evidence="2 3">
    <name type="scientific">Ottowia testudinis</name>
    <dbReference type="NCBI Taxonomy" id="2816950"/>
    <lineage>
        <taxon>Bacteria</taxon>
        <taxon>Pseudomonadati</taxon>
        <taxon>Pseudomonadota</taxon>
        <taxon>Betaproteobacteria</taxon>
        <taxon>Burkholderiales</taxon>
        <taxon>Comamonadaceae</taxon>
        <taxon>Ottowia</taxon>
    </lineage>
</organism>
<name>A0A975CDK6_9BURK</name>
<feature type="signal peptide" evidence="1">
    <location>
        <begin position="1"/>
        <end position="23"/>
    </location>
</feature>
<protein>
    <submittedName>
        <fullName evidence="2">Uncharacterized protein</fullName>
    </submittedName>
</protein>
<dbReference type="InterPro" id="IPR011045">
    <property type="entry name" value="N2O_reductase_N"/>
</dbReference>
<dbReference type="EMBL" id="CP071796">
    <property type="protein sequence ID" value="QTD43902.1"/>
    <property type="molecule type" value="Genomic_DNA"/>
</dbReference>
<gene>
    <name evidence="2" type="ORF">J1M35_12180</name>
</gene>
<dbReference type="InterPro" id="IPR015943">
    <property type="entry name" value="WD40/YVTN_repeat-like_dom_sf"/>
</dbReference>
<sequence length="421" mass="43640">MTDIPSGPRAWSALAVAAALVLAACGGSDGDAGHAAERVDSAGLLALTEAGKTTVRLLDLDKGAVTHSLATAAAPSAIVTSPGGRYALAVQRLQDGVQVIDGGLWQEDHGDHLHDYRAAPKLLAGALTGPRPTHYEVKDGMGALFMDGNADAATPAAVQVLTEASLAKGTADSQFTLPAAVHGTAEPRGADAMLVSARTADAPGTLPNVVDLYQRSASGWKVAQRFEARCPELHGSYSNATHSVFGCADGVLVIEQKGAQFSASKIAHPPGMPEKARIGTLSGHAKLAKFIGLASPGHVFEIDPARAAITPITWAEGRTRRAHSFDRTGKHFVLLDDTGATHWLEAGANWRVAKTVPVIAQMPTAAPFPTLVSSRARDALYVTDVNARQIAVLDSQAPAVAQRLNLGFAPSAQAWLGIAAP</sequence>
<evidence type="ECO:0000313" key="3">
    <source>
        <dbReference type="Proteomes" id="UP000663903"/>
    </source>
</evidence>
<evidence type="ECO:0000313" key="2">
    <source>
        <dbReference type="EMBL" id="QTD43902.1"/>
    </source>
</evidence>
<reference evidence="2" key="1">
    <citation type="submission" date="2021-03" db="EMBL/GenBank/DDBJ databases">
        <title>Ottowia sp. 27C isolated from the cloaca of a Giant Asian pond turtle (Heosemys grandis).</title>
        <authorList>
            <person name="Spergser J."/>
            <person name="Busse H.-J."/>
        </authorList>
    </citation>
    <scope>NUCLEOTIDE SEQUENCE</scope>
    <source>
        <strain evidence="2">27C</strain>
    </source>
</reference>
<proteinExistence type="predicted"/>
<dbReference type="SUPFAM" id="SSF50974">
    <property type="entry name" value="Nitrous oxide reductase, N-terminal domain"/>
    <property type="match status" value="1"/>
</dbReference>
<keyword evidence="3" id="KW-1185">Reference proteome</keyword>
<feature type="chain" id="PRO_5037823230" evidence="1">
    <location>
        <begin position="24"/>
        <end position="421"/>
    </location>
</feature>
<dbReference type="Gene3D" id="2.130.10.10">
    <property type="entry name" value="YVTN repeat-like/Quinoprotein amine dehydrogenase"/>
    <property type="match status" value="1"/>
</dbReference>
<dbReference type="RefSeq" id="WP_208007310.1">
    <property type="nucleotide sequence ID" value="NZ_CP071796.1"/>
</dbReference>
<evidence type="ECO:0000256" key="1">
    <source>
        <dbReference type="SAM" id="SignalP"/>
    </source>
</evidence>
<dbReference type="KEGG" id="otd:J1M35_12180"/>
<accession>A0A975CDK6</accession>
<keyword evidence="1" id="KW-0732">Signal</keyword>